<dbReference type="InterPro" id="IPR011009">
    <property type="entry name" value="Kinase-like_dom_sf"/>
</dbReference>
<evidence type="ECO:0000259" key="1">
    <source>
        <dbReference type="Pfam" id="PF01636"/>
    </source>
</evidence>
<proteinExistence type="predicted"/>
<dbReference type="CDD" id="cd05155">
    <property type="entry name" value="APH_ChoK_like_1"/>
    <property type="match status" value="1"/>
</dbReference>
<dbReference type="Gene3D" id="3.30.200.20">
    <property type="entry name" value="Phosphorylase Kinase, domain 1"/>
    <property type="match status" value="1"/>
</dbReference>
<comment type="caution">
    <text evidence="2">The sequence shown here is derived from an EMBL/GenBank/DDBJ whole genome shotgun (WGS) entry which is preliminary data.</text>
</comment>
<dbReference type="PANTHER" id="PTHR21310:SF42">
    <property type="entry name" value="BIFUNCTIONAL AAC_APH"/>
    <property type="match status" value="1"/>
</dbReference>
<accession>A0ABS4Z2W4</accession>
<dbReference type="Pfam" id="PF01636">
    <property type="entry name" value="APH"/>
    <property type="match status" value="1"/>
</dbReference>
<dbReference type="InterPro" id="IPR002575">
    <property type="entry name" value="Aminoglycoside_PTrfase"/>
</dbReference>
<reference evidence="2 3" key="1">
    <citation type="submission" date="2021-03" db="EMBL/GenBank/DDBJ databases">
        <title>Sequencing the genomes of 1000 actinobacteria strains.</title>
        <authorList>
            <person name="Klenk H.-P."/>
        </authorList>
    </citation>
    <scope>NUCLEOTIDE SEQUENCE [LARGE SCALE GENOMIC DNA]</scope>
    <source>
        <strain evidence="2 3">DSM 12936</strain>
    </source>
</reference>
<dbReference type="EMBL" id="JAGIOB010000001">
    <property type="protein sequence ID" value="MBP2415387.1"/>
    <property type="molecule type" value="Genomic_DNA"/>
</dbReference>
<dbReference type="GO" id="GO:0016301">
    <property type="term" value="F:kinase activity"/>
    <property type="evidence" value="ECO:0007669"/>
    <property type="project" value="UniProtKB-KW"/>
</dbReference>
<dbReference type="SUPFAM" id="SSF56112">
    <property type="entry name" value="Protein kinase-like (PK-like)"/>
    <property type="match status" value="1"/>
</dbReference>
<evidence type="ECO:0000313" key="2">
    <source>
        <dbReference type="EMBL" id="MBP2415387.1"/>
    </source>
</evidence>
<keyword evidence="3" id="KW-1185">Reference proteome</keyword>
<gene>
    <name evidence="2" type="ORF">JOF54_000309</name>
</gene>
<dbReference type="PANTHER" id="PTHR21310">
    <property type="entry name" value="AMINOGLYCOSIDE PHOSPHOTRANSFERASE-RELATED-RELATED"/>
    <property type="match status" value="1"/>
</dbReference>
<dbReference type="Gene3D" id="3.90.1200.10">
    <property type="match status" value="1"/>
</dbReference>
<organism evidence="2 3">
    <name type="scientific">Microlunatus capsulatus</name>
    <dbReference type="NCBI Taxonomy" id="99117"/>
    <lineage>
        <taxon>Bacteria</taxon>
        <taxon>Bacillati</taxon>
        <taxon>Actinomycetota</taxon>
        <taxon>Actinomycetes</taxon>
        <taxon>Propionibacteriales</taxon>
        <taxon>Propionibacteriaceae</taxon>
        <taxon>Microlunatus</taxon>
    </lineage>
</organism>
<keyword evidence="2" id="KW-0418">Kinase</keyword>
<dbReference type="RefSeq" id="WP_210052369.1">
    <property type="nucleotide sequence ID" value="NZ_BAAAMH010000036.1"/>
</dbReference>
<protein>
    <submittedName>
        <fullName evidence="2">Aminoglycoside phosphotransferase (APT) family kinase protein</fullName>
    </submittedName>
</protein>
<name>A0ABS4Z2W4_9ACTN</name>
<sequence>MRNPPAEVAVDAALVEALLHEQLPALAGEVRVVAHGWDNVIARVGADLCVRVPRRALSAPLVQHEARWLPRLAPLLPVEVPTAVAVGGPGHGYPWTWLVCPWFEGRPLAEVPVGERGGVAAGLGAFVAALHVPAPADAPASPWRGIPLAVVDATVEDRLRQVPSADAETLRAAWLRCRDTPAHAGPPRWLHGDLHPLNVLADVGPEPGLRAVIDWGDLCCGDPATDLAVGWLAFDAHDRATFRAAAAARHPLDDPVWDRALGWAVALGLLFMLDAEPGTVAHGVGAHLLEQLRGHDER</sequence>
<keyword evidence="2" id="KW-0808">Transferase</keyword>
<feature type="domain" description="Aminoglycoside phosphotransferase" evidence="1">
    <location>
        <begin position="30"/>
        <end position="259"/>
    </location>
</feature>
<evidence type="ECO:0000313" key="3">
    <source>
        <dbReference type="Proteomes" id="UP000758168"/>
    </source>
</evidence>
<dbReference type="Proteomes" id="UP000758168">
    <property type="component" value="Unassembled WGS sequence"/>
</dbReference>
<dbReference type="InterPro" id="IPR051678">
    <property type="entry name" value="AGP_Transferase"/>
</dbReference>